<accession>A0A078KMD7</accession>
<dbReference type="PATRIC" id="fig|29343.3.peg.600"/>
<evidence type="ECO:0000313" key="2">
    <source>
        <dbReference type="Proteomes" id="UP000032431"/>
    </source>
</evidence>
<gene>
    <name evidence="1" type="ORF">CCDG5_0581</name>
</gene>
<organism evidence="1 2">
    <name type="scientific">[Clostridium] cellulosi</name>
    <dbReference type="NCBI Taxonomy" id="29343"/>
    <lineage>
        <taxon>Bacteria</taxon>
        <taxon>Bacillati</taxon>
        <taxon>Bacillota</taxon>
        <taxon>Clostridia</taxon>
        <taxon>Eubacteriales</taxon>
        <taxon>Oscillospiraceae</taxon>
        <taxon>Oscillospiraceae incertae sedis</taxon>
    </lineage>
</organism>
<reference evidence="2" key="1">
    <citation type="submission" date="2014-07" db="EMBL/GenBank/DDBJ databases">
        <authorList>
            <person name="Wibberg D."/>
        </authorList>
    </citation>
    <scope>NUCLEOTIDE SEQUENCE [LARGE SCALE GENOMIC DNA]</scope>
    <source>
        <strain evidence="2">DG5</strain>
    </source>
</reference>
<evidence type="ECO:0000313" key="1">
    <source>
        <dbReference type="EMBL" id="CDZ23712.1"/>
    </source>
</evidence>
<dbReference type="EMBL" id="LM995447">
    <property type="protein sequence ID" value="CDZ23712.1"/>
    <property type="molecule type" value="Genomic_DNA"/>
</dbReference>
<dbReference type="OrthoDB" id="2084655at2"/>
<dbReference type="HOGENOM" id="CLU_2665210_0_0_9"/>
<keyword evidence="2" id="KW-1185">Reference proteome</keyword>
<dbReference type="Proteomes" id="UP000032431">
    <property type="component" value="Chromosome I"/>
</dbReference>
<dbReference type="KEGG" id="ccel:CCDG5_0581"/>
<name>A0A078KMD7_9FIRM</name>
<sequence>MKQYYHIKDLNTIGKIENGRAFIYDKQNGWVPDSENRLIGYKEAPNERKEYIMSAPPVLTLIQEISEEEAKRFIDSGVI</sequence>
<dbReference type="AlphaFoldDB" id="A0A078KMD7"/>
<proteinExistence type="predicted"/>
<protein>
    <submittedName>
        <fullName evidence="1">Uncharacterized protein</fullName>
    </submittedName>
</protein>